<dbReference type="PROSITE" id="PS00615">
    <property type="entry name" value="C_TYPE_LECTIN_1"/>
    <property type="match status" value="1"/>
</dbReference>
<accession>A0A0C2H1R9</accession>
<evidence type="ECO:0000259" key="2">
    <source>
        <dbReference type="PROSITE" id="PS50041"/>
    </source>
</evidence>
<organism evidence="3 4">
    <name type="scientific">Ancylostoma duodenale</name>
    <dbReference type="NCBI Taxonomy" id="51022"/>
    <lineage>
        <taxon>Eukaryota</taxon>
        <taxon>Metazoa</taxon>
        <taxon>Ecdysozoa</taxon>
        <taxon>Nematoda</taxon>
        <taxon>Chromadorea</taxon>
        <taxon>Rhabditida</taxon>
        <taxon>Rhabditina</taxon>
        <taxon>Rhabditomorpha</taxon>
        <taxon>Strongyloidea</taxon>
        <taxon>Ancylostomatidae</taxon>
        <taxon>Ancylostomatinae</taxon>
        <taxon>Ancylostoma</taxon>
    </lineage>
</organism>
<dbReference type="OrthoDB" id="5830452at2759"/>
<sequence length="328" mass="37579">MPMALAFLTGSERLFDNHDETIFRYKGEFVSGLLKRYSVWIGLYVSDAHTDINETGKWTDGSMLDFRNWGDGEPNNSDGAENCTVMYTDGKWNDVACSLCLPFICETDRTCRAEYPSRSRRSAPWRKEWNACPLPWVPLQLLPIDRRVRHEITFSTLPEFTYDPDKGCTFDDIIANDGFILIDAAKARLIVSKLDAATYARFTNRRRHPTSPSMKRSYLDTTRPLSPVAAPTVEHSATKTTRDYTGLVNRRHEEAEFNDVTPEKMKCLVWICGLTSPEDADIRTHAPRRMENNPQITLKELSAEIQQFTNNKYKTKCQAPRKSTFITV</sequence>
<dbReference type="InterPro" id="IPR050111">
    <property type="entry name" value="C-type_lectin/snaclec_domain"/>
</dbReference>
<keyword evidence="4" id="KW-1185">Reference proteome</keyword>
<dbReference type="Pfam" id="PF00059">
    <property type="entry name" value="Lectin_C"/>
    <property type="match status" value="1"/>
</dbReference>
<dbReference type="PROSITE" id="PS50041">
    <property type="entry name" value="C_TYPE_LECTIN_2"/>
    <property type="match status" value="1"/>
</dbReference>
<dbReference type="Pfam" id="PF23309">
    <property type="entry name" value="DUF7083"/>
    <property type="match status" value="1"/>
</dbReference>
<dbReference type="InterPro" id="IPR018378">
    <property type="entry name" value="C-type_lectin_CS"/>
</dbReference>
<keyword evidence="1" id="KW-1015">Disulfide bond</keyword>
<dbReference type="InterPro" id="IPR001304">
    <property type="entry name" value="C-type_lectin-like"/>
</dbReference>
<dbReference type="InterPro" id="IPR016187">
    <property type="entry name" value="CTDL_fold"/>
</dbReference>
<evidence type="ECO:0000256" key="1">
    <source>
        <dbReference type="ARBA" id="ARBA00023157"/>
    </source>
</evidence>
<reference evidence="3 4" key="1">
    <citation type="submission" date="2013-12" db="EMBL/GenBank/DDBJ databases">
        <title>Draft genome of the parsitic nematode Ancylostoma duodenale.</title>
        <authorList>
            <person name="Mitreva M."/>
        </authorList>
    </citation>
    <scope>NUCLEOTIDE SEQUENCE [LARGE SCALE GENOMIC DNA]</scope>
    <source>
        <strain evidence="3 4">Zhejiang</strain>
    </source>
</reference>
<proteinExistence type="predicted"/>
<dbReference type="SUPFAM" id="SSF56436">
    <property type="entry name" value="C-type lectin-like"/>
    <property type="match status" value="1"/>
</dbReference>
<dbReference type="InterPro" id="IPR055510">
    <property type="entry name" value="DUF7083"/>
</dbReference>
<evidence type="ECO:0000313" key="4">
    <source>
        <dbReference type="Proteomes" id="UP000054047"/>
    </source>
</evidence>
<dbReference type="InterPro" id="IPR016186">
    <property type="entry name" value="C-type_lectin-like/link_sf"/>
</dbReference>
<protein>
    <submittedName>
        <fullName evidence="3">Lectin C-type domain protein</fullName>
    </submittedName>
</protein>
<feature type="domain" description="C-type lectin" evidence="2">
    <location>
        <begin position="10"/>
        <end position="106"/>
    </location>
</feature>
<dbReference type="Gene3D" id="3.10.100.10">
    <property type="entry name" value="Mannose-Binding Protein A, subunit A"/>
    <property type="match status" value="1"/>
</dbReference>
<dbReference type="EMBL" id="KN728732">
    <property type="protein sequence ID" value="KIH63331.1"/>
    <property type="molecule type" value="Genomic_DNA"/>
</dbReference>
<evidence type="ECO:0000313" key="3">
    <source>
        <dbReference type="EMBL" id="KIH63331.1"/>
    </source>
</evidence>
<gene>
    <name evidence="3" type="ORF">ANCDUO_06365</name>
</gene>
<dbReference type="Proteomes" id="UP000054047">
    <property type="component" value="Unassembled WGS sequence"/>
</dbReference>
<dbReference type="AlphaFoldDB" id="A0A0C2H1R9"/>
<dbReference type="PANTHER" id="PTHR22803">
    <property type="entry name" value="MANNOSE, PHOSPHOLIPASE, LECTIN RECEPTOR RELATED"/>
    <property type="match status" value="1"/>
</dbReference>
<name>A0A0C2H1R9_9BILA</name>